<protein>
    <submittedName>
        <fullName evidence="3">MerR family transcriptional regulator</fullName>
    </submittedName>
</protein>
<dbReference type="RefSeq" id="WP_163723116.1">
    <property type="nucleotide sequence ID" value="NZ_AP022574.1"/>
</dbReference>
<dbReference type="PANTHER" id="PTHR30204:SF97">
    <property type="entry name" value="MERR FAMILY REGULATORY PROTEIN"/>
    <property type="match status" value="1"/>
</dbReference>
<name>A0A7I7MCX5_9MYCO</name>
<dbReference type="PANTHER" id="PTHR30204">
    <property type="entry name" value="REDOX-CYCLING DRUG-SENSING TRANSCRIPTIONAL ACTIVATOR SOXR"/>
    <property type="match status" value="1"/>
</dbReference>
<dbReference type="Gene3D" id="1.10.1660.10">
    <property type="match status" value="1"/>
</dbReference>
<evidence type="ECO:0000259" key="2">
    <source>
        <dbReference type="PROSITE" id="PS50937"/>
    </source>
</evidence>
<keyword evidence="4" id="KW-1185">Reference proteome</keyword>
<proteinExistence type="predicted"/>
<dbReference type="SMART" id="SM00871">
    <property type="entry name" value="AraC_E_bind"/>
    <property type="match status" value="1"/>
</dbReference>
<dbReference type="InterPro" id="IPR011256">
    <property type="entry name" value="Reg_factor_effector_dom_sf"/>
</dbReference>
<dbReference type="CDD" id="cd01107">
    <property type="entry name" value="HTH_BmrR"/>
    <property type="match status" value="1"/>
</dbReference>
<dbReference type="Pfam" id="PF06445">
    <property type="entry name" value="GyrI-like"/>
    <property type="match status" value="1"/>
</dbReference>
<dbReference type="GO" id="GO:0003677">
    <property type="term" value="F:DNA binding"/>
    <property type="evidence" value="ECO:0007669"/>
    <property type="project" value="UniProtKB-KW"/>
</dbReference>
<dbReference type="InterPro" id="IPR010499">
    <property type="entry name" value="AraC_E-bd"/>
</dbReference>
<dbReference type="PROSITE" id="PS50937">
    <property type="entry name" value="HTH_MERR_2"/>
    <property type="match status" value="1"/>
</dbReference>
<dbReference type="Proteomes" id="UP000466514">
    <property type="component" value="Chromosome"/>
</dbReference>
<dbReference type="InterPro" id="IPR047057">
    <property type="entry name" value="MerR_fam"/>
</dbReference>
<organism evidence="3 4">
    <name type="scientific">Mycolicibacterium psychrotolerans</name>
    <dbReference type="NCBI Taxonomy" id="216929"/>
    <lineage>
        <taxon>Bacteria</taxon>
        <taxon>Bacillati</taxon>
        <taxon>Actinomycetota</taxon>
        <taxon>Actinomycetes</taxon>
        <taxon>Mycobacteriales</taxon>
        <taxon>Mycobacteriaceae</taxon>
        <taxon>Mycolicibacterium</taxon>
    </lineage>
</organism>
<evidence type="ECO:0000313" key="4">
    <source>
        <dbReference type="Proteomes" id="UP000466514"/>
    </source>
</evidence>
<dbReference type="Pfam" id="PF13411">
    <property type="entry name" value="MerR_1"/>
    <property type="match status" value="1"/>
</dbReference>
<evidence type="ECO:0000313" key="3">
    <source>
        <dbReference type="EMBL" id="BBX69690.1"/>
    </source>
</evidence>
<dbReference type="KEGG" id="mpsc:MPSYJ_31510"/>
<dbReference type="InterPro" id="IPR009061">
    <property type="entry name" value="DNA-bd_dom_put_sf"/>
</dbReference>
<dbReference type="AlphaFoldDB" id="A0A7I7MCX5"/>
<dbReference type="InterPro" id="IPR029442">
    <property type="entry name" value="GyrI-like"/>
</dbReference>
<dbReference type="GO" id="GO:0003700">
    <property type="term" value="F:DNA-binding transcription factor activity"/>
    <property type="evidence" value="ECO:0007669"/>
    <property type="project" value="InterPro"/>
</dbReference>
<dbReference type="SUPFAM" id="SSF46955">
    <property type="entry name" value="Putative DNA-binding domain"/>
    <property type="match status" value="1"/>
</dbReference>
<evidence type="ECO:0000256" key="1">
    <source>
        <dbReference type="ARBA" id="ARBA00023125"/>
    </source>
</evidence>
<keyword evidence="1" id="KW-0238">DNA-binding</keyword>
<dbReference type="Gene3D" id="3.20.80.10">
    <property type="entry name" value="Regulatory factor, effector binding domain"/>
    <property type="match status" value="1"/>
</dbReference>
<dbReference type="SUPFAM" id="SSF55136">
    <property type="entry name" value="Probable bacterial effector-binding domain"/>
    <property type="match status" value="1"/>
</dbReference>
<sequence>MRPGLTIGEFATVTHLTVRTLRRYHESGLLEPAWTDDFTGYRYYAAEQIPTAQVIHRLRQLDLPLAEVETILSADDPRQRAEVISGHLRRLEAELDRTRAAVVSLQRLLHPDPADLEVELRSVPGRTVVGIKGVVDQDDSLSWYDAAMAELDAAFPAHERTGAPGGCYDNELFTQGAGMFTVFRPVRTPRASGRIEVIALPGADLAVTVHTGRHDDIDVTYGRLGAWVVTHALAVDGPIHETYLVGPRDTPDAADWRTEIGWPVFRLATGTPARGAADRGR</sequence>
<feature type="domain" description="HTH merR-type" evidence="2">
    <location>
        <begin position="4"/>
        <end position="74"/>
    </location>
</feature>
<accession>A0A7I7MCX5</accession>
<dbReference type="EMBL" id="AP022574">
    <property type="protein sequence ID" value="BBX69690.1"/>
    <property type="molecule type" value="Genomic_DNA"/>
</dbReference>
<dbReference type="InterPro" id="IPR000551">
    <property type="entry name" value="MerR-type_HTH_dom"/>
</dbReference>
<dbReference type="SMART" id="SM00422">
    <property type="entry name" value="HTH_MERR"/>
    <property type="match status" value="1"/>
</dbReference>
<gene>
    <name evidence="3" type="ORF">MPSYJ_31510</name>
</gene>
<reference evidence="3 4" key="1">
    <citation type="journal article" date="2019" name="Emerg. Microbes Infect.">
        <title>Comprehensive subspecies identification of 175 nontuberculous mycobacteria species based on 7547 genomic profiles.</title>
        <authorList>
            <person name="Matsumoto Y."/>
            <person name="Kinjo T."/>
            <person name="Motooka D."/>
            <person name="Nabeya D."/>
            <person name="Jung N."/>
            <person name="Uechi K."/>
            <person name="Horii T."/>
            <person name="Iida T."/>
            <person name="Fujita J."/>
            <person name="Nakamura S."/>
        </authorList>
    </citation>
    <scope>NUCLEOTIDE SEQUENCE [LARGE SCALE GENOMIC DNA]</scope>
    <source>
        <strain evidence="3 4">JCM 13323</strain>
    </source>
</reference>